<protein>
    <recommendedName>
        <fullName evidence="2">Peptidase M1 membrane alanine aminopeptidase domain-containing protein</fullName>
    </recommendedName>
</protein>
<feature type="domain" description="Peptidase M1 membrane alanine aminopeptidase" evidence="2">
    <location>
        <begin position="350"/>
        <end position="503"/>
    </location>
</feature>
<dbReference type="InterPro" id="IPR014782">
    <property type="entry name" value="Peptidase_M1_dom"/>
</dbReference>
<feature type="signal peptide" evidence="1">
    <location>
        <begin position="1"/>
        <end position="17"/>
    </location>
</feature>
<accession>A0ABX0U6Q7</accession>
<dbReference type="PANTHER" id="PTHR45726">
    <property type="entry name" value="LEUKOTRIENE A-4 HYDROLASE"/>
    <property type="match status" value="1"/>
</dbReference>
<dbReference type="EMBL" id="JAASQL010000001">
    <property type="protein sequence ID" value="NIJ44034.1"/>
    <property type="molecule type" value="Genomic_DNA"/>
</dbReference>
<comment type="caution">
    <text evidence="3">The sequence shown here is derived from an EMBL/GenBank/DDBJ whole genome shotgun (WGS) entry which is preliminary data.</text>
</comment>
<gene>
    <name evidence="3" type="ORF">FHR24_000473</name>
</gene>
<dbReference type="InterPro" id="IPR027268">
    <property type="entry name" value="Peptidase_M4/M1_CTD_sf"/>
</dbReference>
<dbReference type="PANTHER" id="PTHR45726:SF3">
    <property type="entry name" value="LEUKOTRIENE A-4 HYDROLASE"/>
    <property type="match status" value="1"/>
</dbReference>
<evidence type="ECO:0000259" key="2">
    <source>
        <dbReference type="Pfam" id="PF01433"/>
    </source>
</evidence>
<dbReference type="CDD" id="cd09604">
    <property type="entry name" value="M1_APN_like"/>
    <property type="match status" value="1"/>
</dbReference>
<proteinExistence type="predicted"/>
<keyword evidence="4" id="KW-1185">Reference proteome</keyword>
<reference evidence="3 4" key="1">
    <citation type="submission" date="2020-03" db="EMBL/GenBank/DDBJ databases">
        <title>Genomic Encyclopedia of Type Strains, Phase IV (KMG-IV): sequencing the most valuable type-strain genomes for metagenomic binning, comparative biology and taxonomic classification.</title>
        <authorList>
            <person name="Goeker M."/>
        </authorList>
    </citation>
    <scope>NUCLEOTIDE SEQUENCE [LARGE SCALE GENOMIC DNA]</scope>
    <source>
        <strain evidence="3 4">DSM 101599</strain>
    </source>
</reference>
<evidence type="ECO:0000256" key="1">
    <source>
        <dbReference type="SAM" id="SignalP"/>
    </source>
</evidence>
<name>A0ABX0U6Q7_9FLAO</name>
<dbReference type="SUPFAM" id="SSF55486">
    <property type="entry name" value="Metalloproteases ('zincins'), catalytic domain"/>
    <property type="match status" value="1"/>
</dbReference>
<dbReference type="Gene3D" id="1.10.390.10">
    <property type="entry name" value="Neutral Protease Domain 2"/>
    <property type="match status" value="1"/>
</dbReference>
<dbReference type="RefSeq" id="WP_167183311.1">
    <property type="nucleotide sequence ID" value="NZ_JAASQL010000001.1"/>
</dbReference>
<dbReference type="Pfam" id="PF01433">
    <property type="entry name" value="Peptidase_M1"/>
    <property type="match status" value="1"/>
</dbReference>
<sequence length="608" mass="70256">MKKIIFFLGMLSITVNAQYWQQKTDYKMDVDMDVETYQYKGKQEITYRNNSPETITKVYYHLYNNAFQPGSAMDVKIQNMKDPDPRVMINIGTEEAPVNKSKIALLKPEEQGFIKVLKLTQKGELLKYYVEGTVLEVALAKPIKAGRKTSLEMEFEGQIPLQVRRSGRDNKEGVALSMTQWYPKLAAYDQEGWHANPYLGAEFYADWGDYEVNISIDKEYTIGGSGYLQNPNEVGHGYETSKDKLEQKIENGKITWEFKAPNVHDFSWAADADYKHLKHQVANGPEVHFLYKNTLDGDRKASWEKLPKVMDQLFAFYKEQVGAYPYKQYTVVQGGDGGMEYAMCTLITGDRDYRSLVGVVAHELAHSWFQFLLASNETKHAWMDEGFTTYISTLIEHQLFNDDKGAFEKMYASYVKLIGYGIEEPLTTYGDSFDYNYGYGVSSYNKGALFLDQLEYIIGKDALKNTLRNYFKAYSFKHPTPENFMRVAEKSSGLELDWYLNYWTETTATIDYEIFPPLTDKITIHRKGKMPMPIEVTVTYEDDSTEGFYIPLDIMRGEKKQEVTVLADWSWIKPTYSFSVAKPIKKVELDQDHQMVDVNRENNVWNKN</sequence>
<keyword evidence="1" id="KW-0732">Signal</keyword>
<dbReference type="InterPro" id="IPR034015">
    <property type="entry name" value="M1_LTA4H"/>
</dbReference>
<evidence type="ECO:0000313" key="3">
    <source>
        <dbReference type="EMBL" id="NIJ44034.1"/>
    </source>
</evidence>
<evidence type="ECO:0000313" key="4">
    <source>
        <dbReference type="Proteomes" id="UP000745859"/>
    </source>
</evidence>
<dbReference type="Proteomes" id="UP000745859">
    <property type="component" value="Unassembled WGS sequence"/>
</dbReference>
<organism evidence="3 4">
    <name type="scientific">Wenyingzhuangia heitensis</name>
    <dbReference type="NCBI Taxonomy" id="1487859"/>
    <lineage>
        <taxon>Bacteria</taxon>
        <taxon>Pseudomonadati</taxon>
        <taxon>Bacteroidota</taxon>
        <taxon>Flavobacteriia</taxon>
        <taxon>Flavobacteriales</taxon>
        <taxon>Flavobacteriaceae</taxon>
        <taxon>Wenyingzhuangia</taxon>
    </lineage>
</organism>
<feature type="chain" id="PRO_5047111274" description="Peptidase M1 membrane alanine aminopeptidase domain-containing protein" evidence="1">
    <location>
        <begin position="18"/>
        <end position="608"/>
    </location>
</feature>